<feature type="domain" description="Cytoskeleton protein RodZ-like C-terminal" evidence="3">
    <location>
        <begin position="165"/>
        <end position="226"/>
    </location>
</feature>
<dbReference type="InterPro" id="IPR025194">
    <property type="entry name" value="RodZ-like_C"/>
</dbReference>
<keyword evidence="1" id="KW-0175">Coiled coil</keyword>
<evidence type="ECO:0000256" key="1">
    <source>
        <dbReference type="SAM" id="Coils"/>
    </source>
</evidence>
<comment type="caution">
    <text evidence="4">The sequence shown here is derived from an EMBL/GenBank/DDBJ whole genome shotgun (WGS) entry which is preliminary data.</text>
</comment>
<evidence type="ECO:0000313" key="5">
    <source>
        <dbReference type="Proteomes" id="UP000187338"/>
    </source>
</evidence>
<evidence type="ECO:0000256" key="2">
    <source>
        <dbReference type="SAM" id="Phobius"/>
    </source>
</evidence>
<dbReference type="PANTHER" id="PTHR34475:SF1">
    <property type="entry name" value="CYTOSKELETON PROTEIN RODZ"/>
    <property type="match status" value="1"/>
</dbReference>
<keyword evidence="2" id="KW-0472">Membrane</keyword>
<dbReference type="Pfam" id="PF13464">
    <property type="entry name" value="RodZ_C"/>
    <property type="match status" value="1"/>
</dbReference>
<dbReference type="EMBL" id="BDJL01000132">
    <property type="protein sequence ID" value="GAV26314.1"/>
    <property type="molecule type" value="Genomic_DNA"/>
</dbReference>
<dbReference type="PANTHER" id="PTHR34475">
    <property type="match status" value="1"/>
</dbReference>
<reference evidence="5" key="1">
    <citation type="submission" date="2016-12" db="EMBL/GenBank/DDBJ databases">
        <title>Draft Genome Sequences od Carboxydothermus pertinax and islandicus, Hydrogenogenic Carboxydotrophic Bacteria.</title>
        <authorList>
            <person name="Fukuyama Y."/>
            <person name="Ohmae K."/>
            <person name="Yoneda Y."/>
            <person name="Yoshida T."/>
            <person name="Sako Y."/>
        </authorList>
    </citation>
    <scope>NUCLEOTIDE SEQUENCE [LARGE SCALE GENOMIC DNA]</scope>
    <source>
        <strain evidence="5">SET</strain>
    </source>
</reference>
<dbReference type="CDD" id="cd00093">
    <property type="entry name" value="HTH_XRE"/>
    <property type="match status" value="1"/>
</dbReference>
<keyword evidence="5" id="KW-1185">Reference proteome</keyword>
<dbReference type="RefSeq" id="WP_075866480.1">
    <property type="nucleotide sequence ID" value="NZ_BDJL01000132.1"/>
</dbReference>
<evidence type="ECO:0000313" key="4">
    <source>
        <dbReference type="EMBL" id="GAV26314.1"/>
    </source>
</evidence>
<feature type="transmembrane region" description="Helical" evidence="2">
    <location>
        <begin position="95"/>
        <end position="120"/>
    </location>
</feature>
<protein>
    <submittedName>
        <fullName evidence="4">Helix-turn-helix domain-containing protein</fullName>
    </submittedName>
</protein>
<feature type="coiled-coil region" evidence="1">
    <location>
        <begin position="3"/>
        <end position="37"/>
    </location>
</feature>
<dbReference type="AlphaFoldDB" id="A0A1L8D5C0"/>
<dbReference type="OrthoDB" id="9797543at2"/>
<gene>
    <name evidence="4" type="ORF">ciss_22470</name>
</gene>
<sequence>MIGEKLRKRREQLGLTLKQVEEEIKIRSKYLQALEEERFDELPGKAYIKPFLQSYARFLGVTIGPEDLPTIVENTEQFTSEQTKKGKAIYREKNFFLPLKTVFITLFFLIITSSFFYTFISGRITKEPPKTIKPPVPGKVYQKQSQRVLPVKSFEKTIIVRAVYGPCWLEVKEEDKVVFTGKLNPPAEKQFISTKPVNIKFGNAGAVVVTVNGVTYGTPGKMGQVVKETY</sequence>
<dbReference type="InterPro" id="IPR001387">
    <property type="entry name" value="Cro/C1-type_HTH"/>
</dbReference>
<dbReference type="Gene3D" id="1.10.260.40">
    <property type="entry name" value="lambda repressor-like DNA-binding domains"/>
    <property type="match status" value="1"/>
</dbReference>
<name>A0A1L8D5C0_9THEO</name>
<dbReference type="InterPro" id="IPR050400">
    <property type="entry name" value="Bact_Cytoskel_RodZ"/>
</dbReference>
<dbReference type="Proteomes" id="UP000187338">
    <property type="component" value="Unassembled WGS sequence"/>
</dbReference>
<dbReference type="GO" id="GO:0003677">
    <property type="term" value="F:DNA binding"/>
    <property type="evidence" value="ECO:0007669"/>
    <property type="project" value="InterPro"/>
</dbReference>
<proteinExistence type="predicted"/>
<dbReference type="InterPro" id="IPR010982">
    <property type="entry name" value="Lambda_DNA-bd_dom_sf"/>
</dbReference>
<accession>A0A1L8D5C0</accession>
<keyword evidence="2" id="KW-0812">Transmembrane</keyword>
<evidence type="ECO:0000259" key="3">
    <source>
        <dbReference type="Pfam" id="PF13464"/>
    </source>
</evidence>
<keyword evidence="2" id="KW-1133">Transmembrane helix</keyword>
<dbReference type="Pfam" id="PF13413">
    <property type="entry name" value="HTH_25"/>
    <property type="match status" value="1"/>
</dbReference>
<dbReference type="SUPFAM" id="SSF47413">
    <property type="entry name" value="lambda repressor-like DNA-binding domains"/>
    <property type="match status" value="1"/>
</dbReference>
<organism evidence="4 5">
    <name type="scientific">Carboxydothermus islandicus</name>
    <dbReference type="NCBI Taxonomy" id="661089"/>
    <lineage>
        <taxon>Bacteria</taxon>
        <taxon>Bacillati</taxon>
        <taxon>Bacillota</taxon>
        <taxon>Clostridia</taxon>
        <taxon>Thermoanaerobacterales</taxon>
        <taxon>Thermoanaerobacteraceae</taxon>
        <taxon>Carboxydothermus</taxon>
    </lineage>
</organism>
<dbReference type="STRING" id="661089.ciss_22470"/>